<evidence type="ECO:0000256" key="9">
    <source>
        <dbReference type="RuleBase" id="RU000688"/>
    </source>
</evidence>
<evidence type="ECO:0000256" key="2">
    <source>
        <dbReference type="ARBA" id="ARBA00022475"/>
    </source>
</evidence>
<evidence type="ECO:0000313" key="12">
    <source>
        <dbReference type="Ensembl" id="ENSKMAP00000002564.1"/>
    </source>
</evidence>
<feature type="transmembrane region" description="Helical" evidence="10">
    <location>
        <begin position="142"/>
        <end position="163"/>
    </location>
</feature>
<keyword evidence="8 9" id="KW-0807">Transducer</keyword>
<evidence type="ECO:0000256" key="1">
    <source>
        <dbReference type="ARBA" id="ARBA00004651"/>
    </source>
</evidence>
<keyword evidence="4 10" id="KW-1133">Transmembrane helix</keyword>
<sequence length="322" mass="37029">MENNYNLIDDQEDDSDGAAYICHISDFSTINGYVFILFTIISVIGNTLLICVLVTQKVLKFVTKTFILNLACSDLIFTATLPFWAYYHLHHWVFGDFLCKFMTAVYFVGLYSSIFILTGMTVDRFITVVLNKWPNNSLRKRCAVGVCVAAWVISIAVSPYDASKMQVENDSYCEAYSEAELGYYLQVSLLFFLPFAVIIFCHLSIIRTVFQATNRQRRKAVGIVFCIVAAYFICWGPYNFLLFIKSLYQPSGCKAAQRLETAYNICRILAFSHCCVNPLLCLLSQRIRRHLLDLLKVKTIFQKNFLPTFFLYTNCIYKYIAH</sequence>
<dbReference type="GeneTree" id="ENSGT01110000267168"/>
<feature type="transmembrane region" description="Helical" evidence="10">
    <location>
        <begin position="221"/>
        <end position="241"/>
    </location>
</feature>
<feature type="transmembrane region" description="Helical" evidence="10">
    <location>
        <begin position="183"/>
        <end position="209"/>
    </location>
</feature>
<dbReference type="GO" id="GO:0019957">
    <property type="term" value="F:C-C chemokine binding"/>
    <property type="evidence" value="ECO:0007669"/>
    <property type="project" value="TreeGrafter"/>
</dbReference>
<dbReference type="InterPro" id="IPR000355">
    <property type="entry name" value="Chemokine_rcpt"/>
</dbReference>
<protein>
    <recommendedName>
        <fullName evidence="11">G-protein coupled receptors family 1 profile domain-containing protein</fullName>
    </recommendedName>
</protein>
<evidence type="ECO:0000256" key="8">
    <source>
        <dbReference type="ARBA" id="ARBA00023224"/>
    </source>
</evidence>
<dbReference type="Proteomes" id="UP000264800">
    <property type="component" value="Unplaced"/>
</dbReference>
<keyword evidence="3 9" id="KW-0812">Transmembrane</keyword>
<feature type="transmembrane region" description="Helical" evidence="10">
    <location>
        <begin position="33"/>
        <end position="54"/>
    </location>
</feature>
<evidence type="ECO:0000256" key="6">
    <source>
        <dbReference type="ARBA" id="ARBA00023136"/>
    </source>
</evidence>
<dbReference type="Gene3D" id="1.20.1070.10">
    <property type="entry name" value="Rhodopsin 7-helix transmembrane proteins"/>
    <property type="match status" value="1"/>
</dbReference>
<organism evidence="12 13">
    <name type="scientific">Kryptolebias marmoratus</name>
    <name type="common">Mangrove killifish</name>
    <name type="synonym">Rivulus marmoratus</name>
    <dbReference type="NCBI Taxonomy" id="37003"/>
    <lineage>
        <taxon>Eukaryota</taxon>
        <taxon>Metazoa</taxon>
        <taxon>Chordata</taxon>
        <taxon>Craniata</taxon>
        <taxon>Vertebrata</taxon>
        <taxon>Euteleostomi</taxon>
        <taxon>Actinopterygii</taxon>
        <taxon>Neopterygii</taxon>
        <taxon>Teleostei</taxon>
        <taxon>Neoteleostei</taxon>
        <taxon>Acanthomorphata</taxon>
        <taxon>Ovalentaria</taxon>
        <taxon>Atherinomorphae</taxon>
        <taxon>Cyprinodontiformes</taxon>
        <taxon>Rivulidae</taxon>
        <taxon>Kryptolebias</taxon>
    </lineage>
</organism>
<dbReference type="OMA" id="ENNYTAT"/>
<comment type="similarity">
    <text evidence="9">Belongs to the G-protein coupled receptor 1 family.</text>
</comment>
<dbReference type="PANTHER" id="PTHR10489">
    <property type="entry name" value="CELL ADHESION MOLECULE"/>
    <property type="match status" value="1"/>
</dbReference>
<evidence type="ECO:0000313" key="13">
    <source>
        <dbReference type="Proteomes" id="UP000264800"/>
    </source>
</evidence>
<evidence type="ECO:0000256" key="5">
    <source>
        <dbReference type="ARBA" id="ARBA00023040"/>
    </source>
</evidence>
<comment type="subcellular location">
    <subcellularLocation>
        <location evidence="1">Cell membrane</location>
        <topology evidence="1">Multi-pass membrane protein</topology>
    </subcellularLocation>
</comment>
<evidence type="ECO:0000256" key="4">
    <source>
        <dbReference type="ARBA" id="ARBA00022989"/>
    </source>
</evidence>
<keyword evidence="6 10" id="KW-0472">Membrane</keyword>
<keyword evidence="5 9" id="KW-0297">G-protein coupled receptor</keyword>
<dbReference type="InterPro" id="IPR050119">
    <property type="entry name" value="CCR1-9-like"/>
</dbReference>
<dbReference type="PRINTS" id="PR00237">
    <property type="entry name" value="GPCRRHODOPSN"/>
</dbReference>
<keyword evidence="2" id="KW-1003">Cell membrane</keyword>
<reference evidence="12" key="2">
    <citation type="submission" date="2025-09" db="UniProtKB">
        <authorList>
            <consortium name="Ensembl"/>
        </authorList>
    </citation>
    <scope>IDENTIFICATION</scope>
</reference>
<dbReference type="Ensembl" id="ENSKMAT00000002616.1">
    <property type="protein sequence ID" value="ENSKMAP00000002564.1"/>
    <property type="gene ID" value="ENSKMAG00000001965.1"/>
</dbReference>
<evidence type="ECO:0000256" key="3">
    <source>
        <dbReference type="ARBA" id="ARBA00022692"/>
    </source>
</evidence>
<dbReference type="AlphaFoldDB" id="A0A3Q2ZW95"/>
<dbReference type="GO" id="GO:0007204">
    <property type="term" value="P:positive regulation of cytosolic calcium ion concentration"/>
    <property type="evidence" value="ECO:0007669"/>
    <property type="project" value="TreeGrafter"/>
</dbReference>
<dbReference type="InterPro" id="IPR000276">
    <property type="entry name" value="GPCR_Rhodpsn"/>
</dbReference>
<dbReference type="InterPro" id="IPR017452">
    <property type="entry name" value="GPCR_Rhodpsn_7TM"/>
</dbReference>
<dbReference type="GO" id="GO:0060326">
    <property type="term" value="P:cell chemotaxis"/>
    <property type="evidence" value="ECO:0007669"/>
    <property type="project" value="TreeGrafter"/>
</dbReference>
<dbReference type="GO" id="GO:0009897">
    <property type="term" value="C:external side of plasma membrane"/>
    <property type="evidence" value="ECO:0007669"/>
    <property type="project" value="TreeGrafter"/>
</dbReference>
<keyword evidence="13" id="KW-1185">Reference proteome</keyword>
<evidence type="ECO:0000259" key="11">
    <source>
        <dbReference type="PROSITE" id="PS50262"/>
    </source>
</evidence>
<feature type="transmembrane region" description="Helical" evidence="10">
    <location>
        <begin position="101"/>
        <end position="122"/>
    </location>
</feature>
<feature type="transmembrane region" description="Helical" evidence="10">
    <location>
        <begin position="66"/>
        <end position="89"/>
    </location>
</feature>
<dbReference type="STRING" id="37003.ENSKMAP00000002564"/>
<dbReference type="PANTHER" id="PTHR10489:SF730">
    <property type="entry name" value="CHEMOKINE XC RECEPTOR 1"/>
    <property type="match status" value="1"/>
</dbReference>
<keyword evidence="7 9" id="KW-0675">Receptor</keyword>
<evidence type="ECO:0000256" key="10">
    <source>
        <dbReference type="SAM" id="Phobius"/>
    </source>
</evidence>
<dbReference type="PRINTS" id="PR00657">
    <property type="entry name" value="CCCHEMOKINER"/>
</dbReference>
<accession>A0A3Q2ZW95</accession>
<dbReference type="GO" id="GO:0016493">
    <property type="term" value="F:C-C chemokine receptor activity"/>
    <property type="evidence" value="ECO:0007669"/>
    <property type="project" value="TreeGrafter"/>
</dbReference>
<evidence type="ECO:0000256" key="7">
    <source>
        <dbReference type="ARBA" id="ARBA00023170"/>
    </source>
</evidence>
<name>A0A3Q2ZW95_KRYMA</name>
<reference evidence="12" key="1">
    <citation type="submission" date="2025-08" db="UniProtKB">
        <authorList>
            <consortium name="Ensembl"/>
        </authorList>
    </citation>
    <scope>IDENTIFICATION</scope>
</reference>
<dbReference type="GO" id="GO:0019722">
    <property type="term" value="P:calcium-mediated signaling"/>
    <property type="evidence" value="ECO:0007669"/>
    <property type="project" value="TreeGrafter"/>
</dbReference>
<proteinExistence type="inferred from homology"/>
<feature type="domain" description="G-protein coupled receptors family 1 profile" evidence="11">
    <location>
        <begin position="45"/>
        <end position="281"/>
    </location>
</feature>
<dbReference type="Pfam" id="PF00001">
    <property type="entry name" value="7tm_1"/>
    <property type="match status" value="1"/>
</dbReference>
<dbReference type="SUPFAM" id="SSF81321">
    <property type="entry name" value="Family A G protein-coupled receptor-like"/>
    <property type="match status" value="1"/>
</dbReference>
<dbReference type="PROSITE" id="PS50262">
    <property type="entry name" value="G_PROTEIN_RECEP_F1_2"/>
    <property type="match status" value="1"/>
</dbReference>
<dbReference type="GO" id="GO:0006955">
    <property type="term" value="P:immune response"/>
    <property type="evidence" value="ECO:0007669"/>
    <property type="project" value="TreeGrafter"/>
</dbReference>
<dbReference type="PROSITE" id="PS00237">
    <property type="entry name" value="G_PROTEIN_RECEP_F1_1"/>
    <property type="match status" value="1"/>
</dbReference>